<dbReference type="Proteomes" id="UP000829447">
    <property type="component" value="Linkage Group LG1"/>
</dbReference>
<gene>
    <name evidence="1" type="ORF">PGIGA_G00011360</name>
</gene>
<sequence>MSGTLAPGIHPTKAAGAPKGLANFTCRKIVTYNQSSFRFLSGRFTEESKPVGYVKWRGVVLPWASLSVSFAIMPPSRHPFAPLYLNFVCDELQRSVKPVVGLAHVLGLSLRRQPTKRTSHVARGTPNSAGTWGAIWSSRSPSSCRKQQRLLSFSRSEYYRMQRVSHIAASDSCEWHSCVSALPPGDLRITTAPSNMQVSQGSVVRLPCVASGENVNIAWSRNGVPVRPDGHQVQVSADGTLTLYNVQPVDEGSYTCNAYAGTYAVSATAEIRVTKDYDGGQSLSPDCVDEPELANCLLILSAHLCGHKYYSSFCCASCYNYSIGKGRPGRHG</sequence>
<name>A0ACC5W700_PANGG</name>
<evidence type="ECO:0000313" key="2">
    <source>
        <dbReference type="Proteomes" id="UP000829447"/>
    </source>
</evidence>
<proteinExistence type="predicted"/>
<comment type="caution">
    <text evidence="1">The sequence shown here is derived from an EMBL/GenBank/DDBJ whole genome shotgun (WGS) entry which is preliminary data.</text>
</comment>
<dbReference type="EMBL" id="CM040454">
    <property type="protein sequence ID" value="MCI4374859.1"/>
    <property type="molecule type" value="Genomic_DNA"/>
</dbReference>
<evidence type="ECO:0000313" key="1">
    <source>
        <dbReference type="EMBL" id="MCI4374859.1"/>
    </source>
</evidence>
<organism evidence="1 2">
    <name type="scientific">Pangasianodon gigas</name>
    <name type="common">Mekong giant catfish</name>
    <name type="synonym">Pangasius gigas</name>
    <dbReference type="NCBI Taxonomy" id="30993"/>
    <lineage>
        <taxon>Eukaryota</taxon>
        <taxon>Metazoa</taxon>
        <taxon>Chordata</taxon>
        <taxon>Craniata</taxon>
        <taxon>Vertebrata</taxon>
        <taxon>Euteleostomi</taxon>
        <taxon>Actinopterygii</taxon>
        <taxon>Neopterygii</taxon>
        <taxon>Teleostei</taxon>
        <taxon>Ostariophysi</taxon>
        <taxon>Siluriformes</taxon>
        <taxon>Pangasiidae</taxon>
        <taxon>Pangasianodon</taxon>
    </lineage>
</organism>
<accession>A0ACC5W700</accession>
<reference evidence="1 2" key="1">
    <citation type="journal article" date="2022" name="bioRxiv">
        <title>An ancient truncated duplication of the anti-Mullerian hormone receptor type 2 gene is a potential conserved master sex determinant in the Pangasiidae catfish family.</title>
        <authorList>
            <person name="Wen M."/>
            <person name="Pan Q."/>
            <person name="Jouanno E."/>
            <person name="Montfort J."/>
            <person name="Zahm M."/>
            <person name="Cabau C."/>
            <person name="Klopp C."/>
            <person name="Iampietro C."/>
            <person name="Roques C."/>
            <person name="Bouchez O."/>
            <person name="Castinel A."/>
            <person name="Donnadieu C."/>
            <person name="Parrinello H."/>
            <person name="Poncet C."/>
            <person name="Belmonte E."/>
            <person name="Gautier V."/>
            <person name="Avarre J.-C."/>
            <person name="Dugue R."/>
            <person name="Gustiano R."/>
            <person name="Ha T.T.T."/>
            <person name="Campet M."/>
            <person name="Sriphairoj K."/>
            <person name="Ribolli J."/>
            <person name="de Almeida F.L."/>
            <person name="Desvignes T."/>
            <person name="Postlethwait J.H."/>
            <person name="Bucao C.F."/>
            <person name="Robinson-Rechavi M."/>
            <person name="Bobe J."/>
            <person name="Herpin A."/>
            <person name="Guiguen Y."/>
        </authorList>
    </citation>
    <scope>NUCLEOTIDE SEQUENCE [LARGE SCALE GENOMIC DNA]</scope>
    <source>
        <strain evidence="1">YG-Dec2019</strain>
    </source>
</reference>
<keyword evidence="2" id="KW-1185">Reference proteome</keyword>
<protein>
    <submittedName>
        <fullName evidence="1">Uncharacterized protein</fullName>
    </submittedName>
</protein>